<comment type="caution">
    <text evidence="1">The sequence shown here is derived from an EMBL/GenBank/DDBJ whole genome shotgun (WGS) entry which is preliminary data.</text>
</comment>
<evidence type="ECO:0000313" key="1">
    <source>
        <dbReference type="EMBL" id="CAK0866137.1"/>
    </source>
</evidence>
<protein>
    <submittedName>
        <fullName evidence="1">Uncharacterized protein</fullName>
    </submittedName>
</protein>
<sequence>VLLGHVTWAMICKREALSTLSSVYAFKAVKDPDVRPLWNSVRFELWCVASTLPLWSSHLGPPWGSRVSASDASPIGVGVCARELEGPRVARIGGLTERWRCRCTSAVAARANALGLGGPRLEEDFLEAVGVNECESINPEVSVNGFLEIPEEIMKGSEWVAVISRRHWGPRKSTLELEGEALRDAVRRASRD</sequence>
<keyword evidence="2" id="KW-1185">Reference proteome</keyword>
<feature type="non-terminal residue" evidence="1">
    <location>
        <position position="192"/>
    </location>
</feature>
<organism evidence="1 2">
    <name type="scientific">Prorocentrum cordatum</name>
    <dbReference type="NCBI Taxonomy" id="2364126"/>
    <lineage>
        <taxon>Eukaryota</taxon>
        <taxon>Sar</taxon>
        <taxon>Alveolata</taxon>
        <taxon>Dinophyceae</taxon>
        <taxon>Prorocentrales</taxon>
        <taxon>Prorocentraceae</taxon>
        <taxon>Prorocentrum</taxon>
    </lineage>
</organism>
<reference evidence="1" key="1">
    <citation type="submission" date="2023-10" db="EMBL/GenBank/DDBJ databases">
        <authorList>
            <person name="Chen Y."/>
            <person name="Shah S."/>
            <person name="Dougan E. K."/>
            <person name="Thang M."/>
            <person name="Chan C."/>
        </authorList>
    </citation>
    <scope>NUCLEOTIDE SEQUENCE [LARGE SCALE GENOMIC DNA]</scope>
</reference>
<evidence type="ECO:0000313" key="2">
    <source>
        <dbReference type="Proteomes" id="UP001189429"/>
    </source>
</evidence>
<feature type="non-terminal residue" evidence="1">
    <location>
        <position position="1"/>
    </location>
</feature>
<gene>
    <name evidence="1" type="ORF">PCOR1329_LOCUS53420</name>
</gene>
<accession>A0ABN9V2T3</accession>
<dbReference type="Proteomes" id="UP001189429">
    <property type="component" value="Unassembled WGS sequence"/>
</dbReference>
<proteinExistence type="predicted"/>
<dbReference type="EMBL" id="CAUYUJ010016511">
    <property type="protein sequence ID" value="CAK0866137.1"/>
    <property type="molecule type" value="Genomic_DNA"/>
</dbReference>
<name>A0ABN9V2T3_9DINO</name>